<evidence type="ECO:0000256" key="5">
    <source>
        <dbReference type="HAMAP-Rule" id="MF_00527"/>
    </source>
</evidence>
<dbReference type="SUPFAM" id="SSF50486">
    <property type="entry name" value="FMT C-terminal domain-like"/>
    <property type="match status" value="1"/>
</dbReference>
<sequence length="195" mass="22539">MLEKDFYVKGALDLAKDLLGKVLVREIDGRILKGRIIETEAYIAEIDKACHAYGRSVTKRTDPLYKEGGIAYVYFIYGLYHCFNIVSGQEGKAEAVLIRAVKPLNEIDYISIRRYGKENNQLTKYQKNNLTNGPSKLCLAYGINKEDNYKEIHVKGDLYIIDDQYRDFDIIETKRIGIDYAEEAKDFLWRFSIDV</sequence>
<comment type="similarity">
    <text evidence="1 5">Belongs to the DNA glycosylase MPG family.</text>
</comment>
<evidence type="ECO:0000313" key="6">
    <source>
        <dbReference type="EMBL" id="SDO65408.1"/>
    </source>
</evidence>
<reference evidence="6 7" key="1">
    <citation type="submission" date="2016-10" db="EMBL/GenBank/DDBJ databases">
        <authorList>
            <person name="de Groot N.N."/>
        </authorList>
    </citation>
    <scope>NUCLEOTIDE SEQUENCE [LARGE SCALE GENOMIC DNA]</scope>
    <source>
        <strain evidence="6 7">DSM 12272</strain>
    </source>
</reference>
<dbReference type="GO" id="GO:0003677">
    <property type="term" value="F:DNA binding"/>
    <property type="evidence" value="ECO:0007669"/>
    <property type="project" value="InterPro"/>
</dbReference>
<keyword evidence="2 5" id="KW-0227">DNA damage</keyword>
<name>A0A1H0LB42_9CLOT</name>
<keyword evidence="4 5" id="KW-0234">DNA repair</keyword>
<proteinExistence type="inferred from homology"/>
<organism evidence="6 7">
    <name type="scientific">Clostridium gasigenes</name>
    <dbReference type="NCBI Taxonomy" id="94869"/>
    <lineage>
        <taxon>Bacteria</taxon>
        <taxon>Bacillati</taxon>
        <taxon>Bacillota</taxon>
        <taxon>Clostridia</taxon>
        <taxon>Eubacteriales</taxon>
        <taxon>Clostridiaceae</taxon>
        <taxon>Clostridium</taxon>
    </lineage>
</organism>
<dbReference type="GO" id="GO:0006284">
    <property type="term" value="P:base-excision repair"/>
    <property type="evidence" value="ECO:0007669"/>
    <property type="project" value="InterPro"/>
</dbReference>
<dbReference type="CDD" id="cd00540">
    <property type="entry name" value="AAG"/>
    <property type="match status" value="1"/>
</dbReference>
<evidence type="ECO:0000256" key="4">
    <source>
        <dbReference type="ARBA" id="ARBA00023204"/>
    </source>
</evidence>
<dbReference type="InterPro" id="IPR036995">
    <property type="entry name" value="MPG_sf"/>
</dbReference>
<accession>A0A1H0LB42</accession>
<dbReference type="RefSeq" id="WP_089964697.1">
    <property type="nucleotide sequence ID" value="NZ_FNJM01000001.1"/>
</dbReference>
<dbReference type="InterPro" id="IPR011034">
    <property type="entry name" value="Formyl_transferase-like_C_sf"/>
</dbReference>
<dbReference type="NCBIfam" id="TIGR00567">
    <property type="entry name" value="3mg"/>
    <property type="match status" value="1"/>
</dbReference>
<dbReference type="AlphaFoldDB" id="A0A1H0LB42"/>
<dbReference type="InterPro" id="IPR003180">
    <property type="entry name" value="MPG"/>
</dbReference>
<protein>
    <recommendedName>
        <fullName evidence="5">Putative 3-methyladenine DNA glycosylase</fullName>
        <ecNumber evidence="5">3.2.2.-</ecNumber>
    </recommendedName>
</protein>
<dbReference type="OrthoDB" id="9794313at2"/>
<dbReference type="GO" id="GO:0003905">
    <property type="term" value="F:alkylbase DNA N-glycosylase activity"/>
    <property type="evidence" value="ECO:0007669"/>
    <property type="project" value="InterPro"/>
</dbReference>
<keyword evidence="7" id="KW-1185">Reference proteome</keyword>
<dbReference type="NCBIfam" id="NF002001">
    <property type="entry name" value="PRK00802.1-1"/>
    <property type="match status" value="1"/>
</dbReference>
<evidence type="ECO:0000313" key="7">
    <source>
        <dbReference type="Proteomes" id="UP000198597"/>
    </source>
</evidence>
<dbReference type="EMBL" id="FNJM01000001">
    <property type="protein sequence ID" value="SDO65408.1"/>
    <property type="molecule type" value="Genomic_DNA"/>
</dbReference>
<gene>
    <name evidence="6" type="ORF">SAMN04488529_10148</name>
</gene>
<dbReference type="PANTHER" id="PTHR10429">
    <property type="entry name" value="DNA-3-METHYLADENINE GLYCOSYLASE"/>
    <property type="match status" value="1"/>
</dbReference>
<dbReference type="FunFam" id="3.10.300.10:FF:000001">
    <property type="entry name" value="Putative 3-methyladenine DNA glycosylase"/>
    <property type="match status" value="1"/>
</dbReference>
<evidence type="ECO:0000256" key="3">
    <source>
        <dbReference type="ARBA" id="ARBA00022801"/>
    </source>
</evidence>
<dbReference type="PANTHER" id="PTHR10429:SF0">
    <property type="entry name" value="DNA-3-METHYLADENINE GLYCOSYLASE"/>
    <property type="match status" value="1"/>
</dbReference>
<dbReference type="Proteomes" id="UP000198597">
    <property type="component" value="Unassembled WGS sequence"/>
</dbReference>
<dbReference type="STRING" id="94869.SAMN04488529_10148"/>
<dbReference type="Pfam" id="PF02245">
    <property type="entry name" value="Pur_DNA_glyco"/>
    <property type="match status" value="1"/>
</dbReference>
<dbReference type="HAMAP" id="MF_00527">
    <property type="entry name" value="3MGH"/>
    <property type="match status" value="1"/>
</dbReference>
<dbReference type="EC" id="3.2.2.-" evidence="5"/>
<dbReference type="Gene3D" id="3.10.300.10">
    <property type="entry name" value="Methylpurine-DNA glycosylase (MPG)"/>
    <property type="match status" value="1"/>
</dbReference>
<keyword evidence="3 5" id="KW-0378">Hydrolase</keyword>
<evidence type="ECO:0000256" key="1">
    <source>
        <dbReference type="ARBA" id="ARBA00009232"/>
    </source>
</evidence>
<evidence type="ECO:0000256" key="2">
    <source>
        <dbReference type="ARBA" id="ARBA00022763"/>
    </source>
</evidence>